<dbReference type="FunFam" id="3.90.1450.10:FF:000002">
    <property type="entry name" value="Guanylate cyclase activator 2A"/>
    <property type="match status" value="1"/>
</dbReference>
<evidence type="ECO:0000256" key="8">
    <source>
        <dbReference type="ARBA" id="ARBA00042142"/>
    </source>
</evidence>
<feature type="signal peptide" evidence="10">
    <location>
        <begin position="1"/>
        <end position="27"/>
    </location>
</feature>
<dbReference type="EMBL" id="JBBHLL010000419">
    <property type="protein sequence ID" value="KAK7803417.1"/>
    <property type="molecule type" value="Genomic_DNA"/>
</dbReference>
<protein>
    <recommendedName>
        <fullName evidence="7">Guanylin</fullName>
    </recommendedName>
    <alternativeName>
        <fullName evidence="8">Guanylate cyclase activator 2A</fullName>
    </alternativeName>
</protein>
<feature type="disulfide bond" evidence="9">
    <location>
        <begin position="139"/>
        <end position="147"/>
    </location>
</feature>
<reference evidence="11 12" key="1">
    <citation type="journal article" date="2023" name="bioRxiv">
        <title>Conserved and derived expression patterns and positive selection on dental genes reveal complex evolutionary context of ever-growing rodent molars.</title>
        <authorList>
            <person name="Calamari Z.T."/>
            <person name="Song A."/>
            <person name="Cohen E."/>
            <person name="Akter M."/>
            <person name="Roy R.D."/>
            <person name="Hallikas O."/>
            <person name="Christensen M.M."/>
            <person name="Li P."/>
            <person name="Marangoni P."/>
            <person name="Jernvall J."/>
            <person name="Klein O.D."/>
        </authorList>
    </citation>
    <scope>NUCLEOTIDE SEQUENCE [LARGE SCALE GENOMIC DNA]</scope>
    <source>
        <strain evidence="11">V071</strain>
    </source>
</reference>
<comment type="subcellular location">
    <subcellularLocation>
        <location evidence="1">Secreted</location>
    </subcellularLocation>
</comment>
<evidence type="ECO:0000256" key="5">
    <source>
        <dbReference type="ARBA" id="ARBA00023157"/>
    </source>
</evidence>
<evidence type="ECO:0000313" key="11">
    <source>
        <dbReference type="EMBL" id="KAK7803417.1"/>
    </source>
</evidence>
<keyword evidence="12" id="KW-1185">Reference proteome</keyword>
<proteinExistence type="inferred from homology"/>
<dbReference type="PANTHER" id="PTHR11318">
    <property type="entry name" value="GUANYLIN FAMILY MEMBER"/>
    <property type="match status" value="1"/>
</dbReference>
<dbReference type="InterPro" id="IPR036382">
    <property type="entry name" value="Guanylin_sf"/>
</dbReference>
<dbReference type="PANTHER" id="PTHR11318:SF3">
    <property type="entry name" value="GUANYLIN"/>
    <property type="match status" value="1"/>
</dbReference>
<evidence type="ECO:0000256" key="3">
    <source>
        <dbReference type="ARBA" id="ARBA00022525"/>
    </source>
</evidence>
<dbReference type="Proteomes" id="UP001488838">
    <property type="component" value="Unassembled WGS sequence"/>
</dbReference>
<accession>A0AAW0HKB1</accession>
<feature type="disulfide bond" evidence="9">
    <location>
        <begin position="104"/>
        <end position="117"/>
    </location>
</feature>
<evidence type="ECO:0000313" key="12">
    <source>
        <dbReference type="Proteomes" id="UP001488838"/>
    </source>
</evidence>
<evidence type="ECO:0000256" key="6">
    <source>
        <dbReference type="ARBA" id="ARBA00037392"/>
    </source>
</evidence>
<keyword evidence="5 9" id="KW-1015">Disulfide bond</keyword>
<evidence type="ECO:0000256" key="7">
    <source>
        <dbReference type="ARBA" id="ARBA00041143"/>
    </source>
</evidence>
<keyword evidence="4 10" id="KW-0732">Signal</keyword>
<dbReference type="AlphaFoldDB" id="A0AAW0HKB1"/>
<comment type="similarity">
    <text evidence="2">Belongs to the guanylin family.</text>
</comment>
<dbReference type="Pfam" id="PF02058">
    <property type="entry name" value="Guanylin"/>
    <property type="match status" value="1"/>
</dbReference>
<name>A0AAW0HKB1_MYOGA</name>
<comment type="caution">
    <text evidence="11">The sequence shown here is derived from an EMBL/GenBank/DDBJ whole genome shotgun (WGS) entry which is preliminary data.</text>
</comment>
<comment type="function">
    <text evidence="6">Endogenous activator of intestinal guanylate cyclase. It stimulates this enzyme through the same receptor binding region as the heat-stable enterotoxins.</text>
</comment>
<dbReference type="InterPro" id="IPR000879">
    <property type="entry name" value="Guanylin"/>
</dbReference>
<evidence type="ECO:0000256" key="4">
    <source>
        <dbReference type="ARBA" id="ARBA00022729"/>
    </source>
</evidence>
<organism evidence="11 12">
    <name type="scientific">Myodes glareolus</name>
    <name type="common">Bank vole</name>
    <name type="synonym">Clethrionomys glareolus</name>
    <dbReference type="NCBI Taxonomy" id="447135"/>
    <lineage>
        <taxon>Eukaryota</taxon>
        <taxon>Metazoa</taxon>
        <taxon>Chordata</taxon>
        <taxon>Craniata</taxon>
        <taxon>Vertebrata</taxon>
        <taxon>Euteleostomi</taxon>
        <taxon>Mammalia</taxon>
        <taxon>Eutheria</taxon>
        <taxon>Euarchontoglires</taxon>
        <taxon>Glires</taxon>
        <taxon>Rodentia</taxon>
        <taxon>Myomorpha</taxon>
        <taxon>Muroidea</taxon>
        <taxon>Cricetidae</taxon>
        <taxon>Arvicolinae</taxon>
        <taxon>Myodes</taxon>
    </lineage>
</organism>
<feature type="chain" id="PRO_5043799438" description="Guanylin" evidence="10">
    <location>
        <begin position="28"/>
        <end position="150"/>
    </location>
</feature>
<evidence type="ECO:0000256" key="10">
    <source>
        <dbReference type="SAM" id="SignalP"/>
    </source>
</evidence>
<dbReference type="SUPFAM" id="SSF89890">
    <property type="entry name" value="Proguanylin"/>
    <property type="match status" value="1"/>
</dbReference>
<evidence type="ECO:0000256" key="9">
    <source>
        <dbReference type="PIRSR" id="PIRSR001849-50"/>
    </source>
</evidence>
<sequence>MGQFSALHTATMKACLLSLLCLLGALAVLVEGVTVQILPSEPPRLGPPAAWPYASGCLFQDGDLSFPLESVKQLKDLKEEPKPRLVSHKRLAARAPQPVTPSLCSHPAFPEALKPLCTKPNAEEILRRLRAIAQDPNTCEICAYAACTGC</sequence>
<evidence type="ECO:0000256" key="1">
    <source>
        <dbReference type="ARBA" id="ARBA00004613"/>
    </source>
</evidence>
<keyword evidence="3" id="KW-0964">Secreted</keyword>
<dbReference type="Gene3D" id="3.90.1450.10">
    <property type="entry name" value="Guanylin"/>
    <property type="match status" value="1"/>
</dbReference>
<gene>
    <name evidence="11" type="ORF">U0070_023727</name>
</gene>
<dbReference type="PIRSF" id="PIRSF001849">
    <property type="entry name" value="Guanylin"/>
    <property type="match status" value="1"/>
</dbReference>
<dbReference type="GO" id="GO:0005576">
    <property type="term" value="C:extracellular region"/>
    <property type="evidence" value="ECO:0007669"/>
    <property type="project" value="UniProtKB-SubCell"/>
</dbReference>
<evidence type="ECO:0000256" key="2">
    <source>
        <dbReference type="ARBA" id="ARBA00009883"/>
    </source>
</evidence>
<dbReference type="GO" id="GO:0030250">
    <property type="term" value="F:guanylate cyclase activator activity"/>
    <property type="evidence" value="ECO:0007669"/>
    <property type="project" value="InterPro"/>
</dbReference>
<feature type="disulfide bond" evidence="9">
    <location>
        <begin position="142"/>
        <end position="150"/>
    </location>
</feature>